<keyword evidence="1" id="KW-0732">Signal</keyword>
<keyword evidence="3" id="KW-1185">Reference proteome</keyword>
<evidence type="ECO:0000256" key="1">
    <source>
        <dbReference type="SAM" id="SignalP"/>
    </source>
</evidence>
<sequence length="260" mass="29210">MLPVLAAVSVLLCAATLSSAARPLTNAQRFAAGLPPAKPRYMYGSRTRRDDGAQPSQLPPLPVEYGYIEVLNAAGSHIGWLSSEWQEASDWMLEGRHPIVATSAAQAHHYHFQPERTAGRVDVSHTLEDNSESFVTMFLIWQLWATQDYSAFTTFTEAPHAIHPQPDPVWWGDAEEDQLQETQIFTIDQTSGSMEVGWDNSYAGDEAPDPFVRYYPLKCLWGDSPAQHIWGNPDPDAFIAYLGEWGHCEVIQFRWRTATF</sequence>
<gene>
    <name evidence="2" type="ORF">EXIGLDRAFT_701620</name>
</gene>
<name>A0A165Q3B6_EXIGL</name>
<feature type="signal peptide" evidence="1">
    <location>
        <begin position="1"/>
        <end position="20"/>
    </location>
</feature>
<protein>
    <submittedName>
        <fullName evidence="2">Uncharacterized protein</fullName>
    </submittedName>
</protein>
<organism evidence="2 3">
    <name type="scientific">Exidia glandulosa HHB12029</name>
    <dbReference type="NCBI Taxonomy" id="1314781"/>
    <lineage>
        <taxon>Eukaryota</taxon>
        <taxon>Fungi</taxon>
        <taxon>Dikarya</taxon>
        <taxon>Basidiomycota</taxon>
        <taxon>Agaricomycotina</taxon>
        <taxon>Agaricomycetes</taxon>
        <taxon>Auriculariales</taxon>
        <taxon>Exidiaceae</taxon>
        <taxon>Exidia</taxon>
    </lineage>
</organism>
<dbReference type="EMBL" id="KV425885">
    <property type="protein sequence ID" value="KZW03023.1"/>
    <property type="molecule type" value="Genomic_DNA"/>
</dbReference>
<dbReference type="Proteomes" id="UP000077266">
    <property type="component" value="Unassembled WGS sequence"/>
</dbReference>
<reference evidence="2 3" key="1">
    <citation type="journal article" date="2016" name="Mol. Biol. Evol.">
        <title>Comparative Genomics of Early-Diverging Mushroom-Forming Fungi Provides Insights into the Origins of Lignocellulose Decay Capabilities.</title>
        <authorList>
            <person name="Nagy L.G."/>
            <person name="Riley R."/>
            <person name="Tritt A."/>
            <person name="Adam C."/>
            <person name="Daum C."/>
            <person name="Floudas D."/>
            <person name="Sun H."/>
            <person name="Yadav J.S."/>
            <person name="Pangilinan J."/>
            <person name="Larsson K.H."/>
            <person name="Matsuura K."/>
            <person name="Barry K."/>
            <person name="Labutti K."/>
            <person name="Kuo R."/>
            <person name="Ohm R.A."/>
            <person name="Bhattacharya S.S."/>
            <person name="Shirouzu T."/>
            <person name="Yoshinaga Y."/>
            <person name="Martin F.M."/>
            <person name="Grigoriev I.V."/>
            <person name="Hibbett D.S."/>
        </authorList>
    </citation>
    <scope>NUCLEOTIDE SEQUENCE [LARGE SCALE GENOMIC DNA]</scope>
    <source>
        <strain evidence="2 3">HHB12029</strain>
    </source>
</reference>
<feature type="chain" id="PRO_5007864612" evidence="1">
    <location>
        <begin position="21"/>
        <end position="260"/>
    </location>
</feature>
<evidence type="ECO:0000313" key="3">
    <source>
        <dbReference type="Proteomes" id="UP000077266"/>
    </source>
</evidence>
<accession>A0A165Q3B6</accession>
<evidence type="ECO:0000313" key="2">
    <source>
        <dbReference type="EMBL" id="KZW03023.1"/>
    </source>
</evidence>
<dbReference type="InParanoid" id="A0A165Q3B6"/>
<dbReference type="OrthoDB" id="4584900at2759"/>
<proteinExistence type="predicted"/>
<dbReference type="AlphaFoldDB" id="A0A165Q3B6"/>